<protein>
    <recommendedName>
        <fullName evidence="3">Lon proteolytic domain-containing protein</fullName>
    </recommendedName>
</protein>
<reference evidence="2" key="1">
    <citation type="submission" date="2018-09" db="EMBL/GenBank/DDBJ databases">
        <authorList>
            <person name="Livingstone P.G."/>
            <person name="Whitworth D.E."/>
        </authorList>
    </citation>
    <scope>NUCLEOTIDE SEQUENCE [LARGE SCALE GENOMIC DNA]</scope>
    <source>
        <strain evidence="2">CA040B</strain>
    </source>
</reference>
<comment type="caution">
    <text evidence="1">The sequence shown here is derived from an EMBL/GenBank/DDBJ whole genome shotgun (WGS) entry which is preliminary data.</text>
</comment>
<accession>A0A3A8MXV5</accession>
<name>A0A3A8MXV5_9BACT</name>
<evidence type="ECO:0000313" key="1">
    <source>
        <dbReference type="EMBL" id="RKH36089.1"/>
    </source>
</evidence>
<sequence>MRSLVVPLQVATDNGARKVLIPTENRRSFMEVSAEVLERVDPIFYGDANAAAFEALGVR</sequence>
<organism evidence="1 2">
    <name type="scientific">Corallococcus sicarius</name>
    <dbReference type="NCBI Taxonomy" id="2316726"/>
    <lineage>
        <taxon>Bacteria</taxon>
        <taxon>Pseudomonadati</taxon>
        <taxon>Myxococcota</taxon>
        <taxon>Myxococcia</taxon>
        <taxon>Myxococcales</taxon>
        <taxon>Cystobacterineae</taxon>
        <taxon>Myxococcaceae</taxon>
        <taxon>Corallococcus</taxon>
    </lineage>
</organism>
<proteinExistence type="predicted"/>
<evidence type="ECO:0000313" key="2">
    <source>
        <dbReference type="Proteomes" id="UP000273405"/>
    </source>
</evidence>
<dbReference type="AlphaFoldDB" id="A0A3A8MXV5"/>
<keyword evidence="2" id="KW-1185">Reference proteome</keyword>
<dbReference type="Proteomes" id="UP000273405">
    <property type="component" value="Unassembled WGS sequence"/>
</dbReference>
<dbReference type="EMBL" id="RAWG01000307">
    <property type="protein sequence ID" value="RKH36089.1"/>
    <property type="molecule type" value="Genomic_DNA"/>
</dbReference>
<gene>
    <name evidence="1" type="ORF">D7X12_33245</name>
</gene>
<evidence type="ECO:0008006" key="3">
    <source>
        <dbReference type="Google" id="ProtNLM"/>
    </source>
</evidence>